<proteinExistence type="predicted"/>
<name>A0A645H014_9ZZZZ</name>
<dbReference type="AlphaFoldDB" id="A0A645H014"/>
<gene>
    <name evidence="1" type="ORF">SDC9_179806</name>
</gene>
<accession>A0A645H014</accession>
<protein>
    <submittedName>
        <fullName evidence="1">Uncharacterized protein</fullName>
    </submittedName>
</protein>
<sequence>MLAVGQHVAGFGVDDLGIEMVFPDHRAVLGLDAFRGHARPHYLGQAIDVDGVQAELLLDLDAHALAPGFGAENPHLQRNVLGRNAPAFEFFGDHQRVRGGDGDGIDLEVQNLLNLFFGLAARHGHGRAAQAFDAVVRAQPAGKHAIAI</sequence>
<comment type="caution">
    <text evidence="1">The sequence shown here is derived from an EMBL/GenBank/DDBJ whole genome shotgun (WGS) entry which is preliminary data.</text>
</comment>
<organism evidence="1">
    <name type="scientific">bioreactor metagenome</name>
    <dbReference type="NCBI Taxonomy" id="1076179"/>
    <lineage>
        <taxon>unclassified sequences</taxon>
        <taxon>metagenomes</taxon>
        <taxon>ecological metagenomes</taxon>
    </lineage>
</organism>
<evidence type="ECO:0000313" key="1">
    <source>
        <dbReference type="EMBL" id="MPN32328.1"/>
    </source>
</evidence>
<reference evidence="1" key="1">
    <citation type="submission" date="2019-08" db="EMBL/GenBank/DDBJ databases">
        <authorList>
            <person name="Kucharzyk K."/>
            <person name="Murdoch R.W."/>
            <person name="Higgins S."/>
            <person name="Loffler F."/>
        </authorList>
    </citation>
    <scope>NUCLEOTIDE SEQUENCE</scope>
</reference>
<dbReference type="EMBL" id="VSSQ01084273">
    <property type="protein sequence ID" value="MPN32328.1"/>
    <property type="molecule type" value="Genomic_DNA"/>
</dbReference>